<dbReference type="CDD" id="cd06526">
    <property type="entry name" value="metazoan_ACD"/>
    <property type="match status" value="1"/>
</dbReference>
<dbReference type="STRING" id="6290.A0A0N4WB25"/>
<evidence type="ECO:0000313" key="6">
    <source>
        <dbReference type="Proteomes" id="UP000268014"/>
    </source>
</evidence>
<evidence type="ECO:0000256" key="2">
    <source>
        <dbReference type="RuleBase" id="RU003616"/>
    </source>
</evidence>
<dbReference type="Gene3D" id="2.60.40.790">
    <property type="match status" value="1"/>
</dbReference>
<dbReference type="OMA" id="HTKARNI"/>
<organism evidence="7">
    <name type="scientific">Haemonchus placei</name>
    <name type="common">Barber's pole worm</name>
    <dbReference type="NCBI Taxonomy" id="6290"/>
    <lineage>
        <taxon>Eukaryota</taxon>
        <taxon>Metazoa</taxon>
        <taxon>Ecdysozoa</taxon>
        <taxon>Nematoda</taxon>
        <taxon>Chromadorea</taxon>
        <taxon>Rhabditida</taxon>
        <taxon>Rhabditina</taxon>
        <taxon>Rhabditomorpha</taxon>
        <taxon>Strongyloidea</taxon>
        <taxon>Trichostrongylidae</taxon>
        <taxon>Haemonchus</taxon>
    </lineage>
</organism>
<evidence type="ECO:0000256" key="1">
    <source>
        <dbReference type="PROSITE-ProRule" id="PRU00285"/>
    </source>
</evidence>
<feature type="region of interest" description="Disordered" evidence="3">
    <location>
        <begin position="74"/>
        <end position="100"/>
    </location>
</feature>
<accession>A0A0N4WB25</accession>
<comment type="similarity">
    <text evidence="1 2">Belongs to the small heat shock protein (HSP20) family.</text>
</comment>
<dbReference type="PROSITE" id="PS01031">
    <property type="entry name" value="SHSP"/>
    <property type="match status" value="1"/>
</dbReference>
<evidence type="ECO:0000256" key="3">
    <source>
        <dbReference type="SAM" id="MobiDB-lite"/>
    </source>
</evidence>
<reference evidence="7" key="1">
    <citation type="submission" date="2017-02" db="UniProtKB">
        <authorList>
            <consortium name="WormBaseParasite"/>
        </authorList>
    </citation>
    <scope>IDENTIFICATION</scope>
</reference>
<reference evidence="5 6" key="2">
    <citation type="submission" date="2018-11" db="EMBL/GenBank/DDBJ databases">
        <authorList>
            <consortium name="Pathogen Informatics"/>
        </authorList>
    </citation>
    <scope>NUCLEOTIDE SEQUENCE [LARGE SCALE GENOMIC DNA]</scope>
    <source>
        <strain evidence="5 6">MHpl1</strain>
    </source>
</reference>
<evidence type="ECO:0000259" key="4">
    <source>
        <dbReference type="PROSITE" id="PS01031"/>
    </source>
</evidence>
<dbReference type="SUPFAM" id="SSF49764">
    <property type="entry name" value="HSP20-like chaperones"/>
    <property type="match status" value="1"/>
</dbReference>
<protein>
    <submittedName>
        <fullName evidence="7">SHSP domain-containing protein</fullName>
    </submittedName>
</protein>
<dbReference type="InterPro" id="IPR008978">
    <property type="entry name" value="HSP20-like_chaperone"/>
</dbReference>
<evidence type="ECO:0000313" key="7">
    <source>
        <dbReference type="WBParaSite" id="HPLM_0000762501-mRNA-1"/>
    </source>
</evidence>
<keyword evidence="6" id="KW-1185">Reference proteome</keyword>
<dbReference type="InterPro" id="IPR002068">
    <property type="entry name" value="A-crystallin/Hsp20_dom"/>
</dbReference>
<proteinExistence type="inferred from homology"/>
<dbReference type="Pfam" id="PF00011">
    <property type="entry name" value="HSP20"/>
    <property type="match status" value="1"/>
</dbReference>
<dbReference type="EMBL" id="UZAF01016696">
    <property type="protein sequence ID" value="VDO32480.1"/>
    <property type="molecule type" value="Genomic_DNA"/>
</dbReference>
<gene>
    <name evidence="5" type="ORF">HPLM_LOCUS7617</name>
</gene>
<sequence>MVPYWRDADHSMLHVEKHPKERKFQLGGRDLTIESYQKVKAEHGYMENNFVHRWALPEDCDLDAVHTQLDNNGHLSVEAPKTGQHTKARNIPIMAAPETK</sequence>
<evidence type="ECO:0000313" key="5">
    <source>
        <dbReference type="EMBL" id="VDO32480.1"/>
    </source>
</evidence>
<feature type="domain" description="SHSP" evidence="4">
    <location>
        <begin position="1"/>
        <end position="96"/>
    </location>
</feature>
<name>A0A0N4WB25_HAEPC</name>
<dbReference type="OrthoDB" id="1431247at2759"/>
<dbReference type="WBParaSite" id="HPLM_0000762501-mRNA-1">
    <property type="protein sequence ID" value="HPLM_0000762501-mRNA-1"/>
    <property type="gene ID" value="HPLM_0000762501"/>
</dbReference>
<dbReference type="Proteomes" id="UP000268014">
    <property type="component" value="Unassembled WGS sequence"/>
</dbReference>
<dbReference type="AlphaFoldDB" id="A0A0N4WB25"/>